<feature type="non-terminal residue" evidence="6">
    <location>
        <position position="1"/>
    </location>
</feature>
<dbReference type="GO" id="GO:0008270">
    <property type="term" value="F:zinc ion binding"/>
    <property type="evidence" value="ECO:0007669"/>
    <property type="project" value="UniProtKB-KW"/>
</dbReference>
<evidence type="ECO:0000259" key="5">
    <source>
        <dbReference type="PROSITE" id="PS50878"/>
    </source>
</evidence>
<dbReference type="InterPro" id="IPR000477">
    <property type="entry name" value="RT_dom"/>
</dbReference>
<dbReference type="GO" id="GO:0003964">
    <property type="term" value="F:RNA-directed DNA polymerase activity"/>
    <property type="evidence" value="ECO:0007669"/>
    <property type="project" value="UniProtKB-KW"/>
</dbReference>
<dbReference type="Gene3D" id="3.30.70.270">
    <property type="match status" value="1"/>
</dbReference>
<dbReference type="Pfam" id="PF00078">
    <property type="entry name" value="RVT_1"/>
    <property type="match status" value="1"/>
</dbReference>
<dbReference type="SUPFAM" id="SSF56672">
    <property type="entry name" value="DNA/RNA polymerases"/>
    <property type="match status" value="1"/>
</dbReference>
<keyword evidence="6" id="KW-0695">RNA-directed DNA polymerase</keyword>
<organism evidence="6">
    <name type="scientific">Drosophila mercatorum</name>
    <name type="common">Fruit fly</name>
    <dbReference type="NCBI Taxonomy" id="7253"/>
    <lineage>
        <taxon>Eukaryota</taxon>
        <taxon>Metazoa</taxon>
        <taxon>Ecdysozoa</taxon>
        <taxon>Arthropoda</taxon>
        <taxon>Hexapoda</taxon>
        <taxon>Insecta</taxon>
        <taxon>Pterygota</taxon>
        <taxon>Neoptera</taxon>
        <taxon>Endopterygota</taxon>
        <taxon>Diptera</taxon>
        <taxon>Brachycera</taxon>
        <taxon>Muscomorpha</taxon>
        <taxon>Ephydroidea</taxon>
        <taxon>Drosophilidae</taxon>
        <taxon>Drosophila</taxon>
    </lineage>
</organism>
<dbReference type="CDD" id="cd01650">
    <property type="entry name" value="RT_nLTR_like"/>
    <property type="match status" value="1"/>
</dbReference>
<dbReference type="PROSITE" id="PS50157">
    <property type="entry name" value="ZINC_FINGER_C2H2_2"/>
    <property type="match status" value="1"/>
</dbReference>
<feature type="domain" description="C2H2-type" evidence="4">
    <location>
        <begin position="60"/>
        <end position="88"/>
    </location>
</feature>
<dbReference type="PANTHER" id="PTHR19446">
    <property type="entry name" value="REVERSE TRANSCRIPTASES"/>
    <property type="match status" value="1"/>
</dbReference>
<dbReference type="PROSITE" id="PS00028">
    <property type="entry name" value="ZINC_FINGER_C2H2_1"/>
    <property type="match status" value="1"/>
</dbReference>
<feature type="region of interest" description="Disordered" evidence="3">
    <location>
        <begin position="160"/>
        <end position="195"/>
    </location>
</feature>
<proteinExistence type="predicted"/>
<dbReference type="InterPro" id="IPR043128">
    <property type="entry name" value="Rev_trsase/Diguanyl_cyclase"/>
</dbReference>
<evidence type="ECO:0000256" key="1">
    <source>
        <dbReference type="PROSITE-ProRule" id="PRU00042"/>
    </source>
</evidence>
<evidence type="ECO:0000313" key="6">
    <source>
        <dbReference type="EMBL" id="AAB94032.1"/>
    </source>
</evidence>
<dbReference type="InterPro" id="IPR013087">
    <property type="entry name" value="Znf_C2H2_type"/>
</dbReference>
<protein>
    <submittedName>
        <fullName evidence="6">Reverse transcriptase domain protein</fullName>
    </submittedName>
</protein>
<name>O44316_DROMR</name>
<dbReference type="PROSITE" id="PS50878">
    <property type="entry name" value="RT_POL"/>
    <property type="match status" value="1"/>
</dbReference>
<keyword evidence="2" id="KW-0175">Coiled coil</keyword>
<dbReference type="EMBL" id="AF015685">
    <property type="protein sequence ID" value="AAB94032.1"/>
    <property type="molecule type" value="Genomic_DNA"/>
</dbReference>
<reference evidence="6" key="1">
    <citation type="journal article" date="1999" name="Genetics">
        <title>Retrotransposable elements R1 and R2 in the rDNA units of Drosophila mercatorum: abnormal abdomen revisited.</title>
        <authorList>
            <person name="Malik H.S."/>
            <person name="Eickbush T.H."/>
        </authorList>
    </citation>
    <scope>NUCLEOTIDE SEQUENCE</scope>
</reference>
<keyword evidence="1" id="KW-0863">Zinc-finger</keyword>
<evidence type="ECO:0000256" key="3">
    <source>
        <dbReference type="SAM" id="MobiDB-lite"/>
    </source>
</evidence>
<keyword evidence="1" id="KW-0479">Metal-binding</keyword>
<dbReference type="InterPro" id="IPR043502">
    <property type="entry name" value="DNA/RNA_pol_sf"/>
</dbReference>
<accession>O44316</accession>
<keyword evidence="6" id="KW-0808">Transferase</keyword>
<feature type="domain" description="Reverse transcriptase" evidence="5">
    <location>
        <begin position="375"/>
        <end position="650"/>
    </location>
</feature>
<evidence type="ECO:0000259" key="4">
    <source>
        <dbReference type="PROSITE" id="PS50157"/>
    </source>
</evidence>
<evidence type="ECO:0000256" key="2">
    <source>
        <dbReference type="SAM" id="Coils"/>
    </source>
</evidence>
<sequence>FERRTGPVGYLPSGIEKLMVQMFNNEPRIAENNSVEYTPTVTRLGDHQVRNADANLQTMFPCRECERSFRTKIGLGVHMRHRHKDELDTARRRVDVKARWNEEELSMMARKELELTANGERFINKKLAEIFTNRSVDAIKKCRQRDNYKAKIEQLQGQAALISEANEPPTTQRRPSLSELEVTPSSSHSVPIAPPPIHSDDILLQELQGMSPVAVRRSWRVEVLQSIIDRAHISGKEATLQCLSNYLLEIFPNRNDRPSSATVPARRPRNRRISRRQQYARCIKSLLDGTDESALPNQSIMEPYWRQVMTQPSPSLCSNTVPRKGNMQEGVWSPITSRDLQVHKVPLTSSPGPDGITSQTARSIPIGIMLRIVNLILWCGDLPVPFRMARTIFIPKTVRANRPQDFRPISVPSIVVRQLNAILASRLTAAVSWDPRQRGFLPTDGCADNATIVDLVLRDHHKRYASCYIATLDVSKAFDSVAHDAVFNTVTAYGAPKSFVDYVRRWYSGGGTYFNGGDWRSEEFVPARGVKQGDPLSPVLFNLIIDRLLRSLPKDIGVHVGNAKVNACAFADDLMLFASTPKGLQELLNTTVKFLSSVGLTLNADKCFTISIKGQPKQKVTVVEQRTFCIGRARVQLKRSEEWKYLGIHFTADGRARYNPSEDIGPKLERLMQSPLKPQQKLFALRTVLVPQLYHKLTLGSVALGVLRKCDKLVRSFARKLLGLPLDVSVAFYHAPHSCGGLGIPSVRWIAPMLRTKRLAGINWPHLEQSEVASAFLSEELRRARDRAKAGVNELLSQPKIDTYWADRLYTSVDGNGLREARRYAPQHGWVSQPTRLMSGKAYRTGIQLRINALPTRSRTTRGRHEMNRQCRAGCDAPSHNHVLQRCHRTHGSRVSRHNGVVSYLKKGLETRGYTVYSEQSLHGQNRVYKPDIVAFRHDSTIVVDAQVVTDGLDLDRAHQSKVEIYNRQDLLTTLRSVYRARENIEVVSATLNWRGIWSFQSITRLRTLGILTAGDSNVISSRVVSGRVYSFKTFMFHAGFHRGMA</sequence>
<dbReference type="AlphaFoldDB" id="O44316"/>
<feature type="coiled-coil region" evidence="2">
    <location>
        <begin position="767"/>
        <end position="798"/>
    </location>
</feature>
<keyword evidence="6" id="KW-0548">Nucleotidyltransferase</keyword>
<keyword evidence="1" id="KW-0862">Zinc</keyword>